<dbReference type="Pfam" id="PF13561">
    <property type="entry name" value="adh_short_C2"/>
    <property type="match status" value="1"/>
</dbReference>
<proteinExistence type="inferred from homology"/>
<dbReference type="PANTHER" id="PTHR43353">
    <property type="entry name" value="SUCCINATE-SEMIALDEHYDE DEHYDROGENASE, MITOCHONDRIAL"/>
    <property type="match status" value="1"/>
</dbReference>
<dbReference type="FunFam" id="3.40.309.10:FF:000004">
    <property type="entry name" value="Succinate-semialdehyde dehydrogenase I"/>
    <property type="match status" value="1"/>
</dbReference>
<evidence type="ECO:0000259" key="6">
    <source>
        <dbReference type="Pfam" id="PF00171"/>
    </source>
</evidence>
<dbReference type="CDD" id="cd07103">
    <property type="entry name" value="ALDH_F5_SSADH_GabD"/>
    <property type="match status" value="1"/>
</dbReference>
<dbReference type="FunFam" id="3.40.50.720:FF:000084">
    <property type="entry name" value="Short-chain dehydrogenase reductase"/>
    <property type="match status" value="1"/>
</dbReference>
<evidence type="ECO:0000256" key="3">
    <source>
        <dbReference type="ARBA" id="ARBA00022857"/>
    </source>
</evidence>
<dbReference type="AlphaFoldDB" id="A0A9P9WMH7"/>
<gene>
    <name evidence="7" type="ORF">JX265_006160</name>
</gene>
<sequence length="858" mass="92753">MAPKPRLEGKVAIVTGGASGFGRGIATKFTDEGAKVIIADLSAEAGQRAAKELQCEFATADVTKLEDWKKLLKQAVDSFGRLDIIVNNAGATYANKPTEEVTEKDFDLVMNVNVKSIYLSTNALLPYFLESKRPGCFIQVASTAGVRPRPNLTWYNASKAAVINATKTMAVEYGPKNIRFNSVAPVVGSTGMTHLFLGKPDTEENRKGFVSVIPMGRGSTPEDVANATCYLASDEASFITGVNIEVDGGRSSQIPSGDTLERDSSESMRLAARSRVFQEGANAASHYPTPQSPHLPRSLACGSLLSNTIEIIKGQAENFELFTYQPDSTKLSRQPWRSIVSTSSEKPVARSIDPMGEAQYTKPFELKDDSLLQKDCYIHGKWVPARRSGRFPVIDPGSGKTWAECADGTSDDVEPAVHSSAIAFEAYSKFTPRKRAQLLLKWHQLIDAARDDLAKILVHETGKPLAEAQGEIDYALSFVWWFMGEADRINGTVATSAIPGRRSLVIKQPIGVVAGLVPWNFPIALMLRKASAALAAGCTMVVKPSPETPFTATALAYLATQAGFPPGVLNVIPTSLENTPILAEALCLHPVVKKVTFTGSTRVGKIISGLCARNLKKATFELGGNCPFIVFDDANMDHAIDQLMALKWRHAGQACITANRVYVQDGIHDAFVQKLVEKVSAIKVGHGMADGTTMGPVTTSRGLDNAEELVKDAVSAGAKLALGQGQRHKVDGYPDGYYMSPTILTNMADDMFMSCEENFAPILGIYVFENEREVVQRANDTSMGLSSYVFTKDVDRLWRLFEKLEAGMIGLNTGNCSAAETPFGGIKDSGMGKESGKDVAINEFMITKAGTLTVEDHF</sequence>
<accession>A0A9P9WMH7</accession>
<feature type="domain" description="Aldehyde dehydrogenase" evidence="6">
    <location>
        <begin position="382"/>
        <end position="848"/>
    </location>
</feature>
<dbReference type="Gene3D" id="3.40.605.10">
    <property type="entry name" value="Aldehyde Dehydrogenase, Chain A, domain 1"/>
    <property type="match status" value="1"/>
</dbReference>
<dbReference type="InterPro" id="IPR015590">
    <property type="entry name" value="Aldehyde_DH_dom"/>
</dbReference>
<evidence type="ECO:0000313" key="8">
    <source>
        <dbReference type="Proteomes" id="UP000829685"/>
    </source>
</evidence>
<name>A0A9P9WMH7_9PEZI</name>
<dbReference type="Proteomes" id="UP000829685">
    <property type="component" value="Unassembled WGS sequence"/>
</dbReference>
<dbReference type="Pfam" id="PF00171">
    <property type="entry name" value="Aldedh"/>
    <property type="match status" value="1"/>
</dbReference>
<evidence type="ECO:0000256" key="4">
    <source>
        <dbReference type="ARBA" id="ARBA00023002"/>
    </source>
</evidence>
<comment type="caution">
    <text evidence="7">The sequence shown here is derived from an EMBL/GenBank/DDBJ whole genome shotgun (WGS) entry which is preliminary data.</text>
</comment>
<reference evidence="7" key="1">
    <citation type="submission" date="2021-03" db="EMBL/GenBank/DDBJ databases">
        <title>Revisited historic fungal species revealed as producer of novel bioactive compounds through whole genome sequencing and comparative genomics.</title>
        <authorList>
            <person name="Vignolle G.A."/>
            <person name="Hochenegger N."/>
            <person name="Mach R.L."/>
            <person name="Mach-Aigner A.R."/>
            <person name="Javad Rahimi M."/>
            <person name="Salim K.A."/>
            <person name="Chan C.M."/>
            <person name="Lim L.B.L."/>
            <person name="Cai F."/>
            <person name="Druzhinina I.S."/>
            <person name="U'Ren J.M."/>
            <person name="Derntl C."/>
        </authorList>
    </citation>
    <scope>NUCLEOTIDE SEQUENCE</scope>
    <source>
        <strain evidence="7">TUCIM 5799</strain>
    </source>
</reference>
<evidence type="ECO:0000256" key="1">
    <source>
        <dbReference type="ARBA" id="ARBA00005176"/>
    </source>
</evidence>
<dbReference type="GO" id="GO:0009450">
    <property type="term" value="P:gamma-aminobutyric acid catabolic process"/>
    <property type="evidence" value="ECO:0007669"/>
    <property type="project" value="TreeGrafter"/>
</dbReference>
<dbReference type="PANTHER" id="PTHR43353:SF7">
    <property type="entry name" value="SUCCINATE SEMIALDEHYDE DEHYDROGENASE (EUROFUNG)"/>
    <property type="match status" value="1"/>
</dbReference>
<dbReference type="InterPro" id="IPR016163">
    <property type="entry name" value="Ald_DH_C"/>
</dbReference>
<dbReference type="Gene3D" id="3.40.309.10">
    <property type="entry name" value="Aldehyde Dehydrogenase, Chain A, domain 2"/>
    <property type="match status" value="1"/>
</dbReference>
<dbReference type="GO" id="GO:0004777">
    <property type="term" value="F:succinate-semialdehyde dehydrogenase (NAD+) activity"/>
    <property type="evidence" value="ECO:0007669"/>
    <property type="project" value="TreeGrafter"/>
</dbReference>
<keyword evidence="3" id="KW-0521">NADP</keyword>
<dbReference type="InterPro" id="IPR016162">
    <property type="entry name" value="Ald_DH_N"/>
</dbReference>
<comment type="pathway">
    <text evidence="1">Amino-acid degradation; 4-aminobutanoate degradation.</text>
</comment>
<dbReference type="EMBL" id="JAFIMR010000013">
    <property type="protein sequence ID" value="KAI1871120.1"/>
    <property type="molecule type" value="Genomic_DNA"/>
</dbReference>
<dbReference type="InterPro" id="IPR016161">
    <property type="entry name" value="Ald_DH/histidinol_DH"/>
</dbReference>
<dbReference type="PRINTS" id="PR00081">
    <property type="entry name" value="GDHRDH"/>
</dbReference>
<dbReference type="GO" id="GO:0005737">
    <property type="term" value="C:cytoplasm"/>
    <property type="evidence" value="ECO:0007669"/>
    <property type="project" value="TreeGrafter"/>
</dbReference>
<evidence type="ECO:0000313" key="7">
    <source>
        <dbReference type="EMBL" id="KAI1871120.1"/>
    </source>
</evidence>
<evidence type="ECO:0000256" key="5">
    <source>
        <dbReference type="SAM" id="MobiDB-lite"/>
    </source>
</evidence>
<feature type="region of interest" description="Disordered" evidence="5">
    <location>
        <begin position="249"/>
        <end position="268"/>
    </location>
</feature>
<dbReference type="InterPro" id="IPR002347">
    <property type="entry name" value="SDR_fam"/>
</dbReference>
<dbReference type="SUPFAM" id="SSF51735">
    <property type="entry name" value="NAD(P)-binding Rossmann-fold domains"/>
    <property type="match status" value="1"/>
</dbReference>
<dbReference type="PRINTS" id="PR00080">
    <property type="entry name" value="SDRFAMILY"/>
</dbReference>
<evidence type="ECO:0000256" key="2">
    <source>
        <dbReference type="ARBA" id="ARBA00009986"/>
    </source>
</evidence>
<dbReference type="Gene3D" id="3.40.50.720">
    <property type="entry name" value="NAD(P)-binding Rossmann-like Domain"/>
    <property type="match status" value="1"/>
</dbReference>
<keyword evidence="8" id="KW-1185">Reference proteome</keyword>
<dbReference type="FunFam" id="3.40.605.10:FF:000063">
    <property type="entry name" value="Succinate-semialdehyde dehydrogenase, mitochondrial"/>
    <property type="match status" value="1"/>
</dbReference>
<dbReference type="InterPro" id="IPR036291">
    <property type="entry name" value="NAD(P)-bd_dom_sf"/>
</dbReference>
<protein>
    <recommendedName>
        <fullName evidence="6">Aldehyde dehydrogenase domain-containing protein</fullName>
    </recommendedName>
</protein>
<dbReference type="NCBIfam" id="NF005559">
    <property type="entry name" value="PRK07231.1"/>
    <property type="match status" value="1"/>
</dbReference>
<organism evidence="7 8">
    <name type="scientific">Neoarthrinium moseri</name>
    <dbReference type="NCBI Taxonomy" id="1658444"/>
    <lineage>
        <taxon>Eukaryota</taxon>
        <taxon>Fungi</taxon>
        <taxon>Dikarya</taxon>
        <taxon>Ascomycota</taxon>
        <taxon>Pezizomycotina</taxon>
        <taxon>Sordariomycetes</taxon>
        <taxon>Xylariomycetidae</taxon>
        <taxon>Amphisphaeriales</taxon>
        <taxon>Apiosporaceae</taxon>
        <taxon>Neoarthrinium</taxon>
    </lineage>
</organism>
<dbReference type="SUPFAM" id="SSF53720">
    <property type="entry name" value="ALDH-like"/>
    <property type="match status" value="1"/>
</dbReference>
<dbReference type="InterPro" id="IPR050740">
    <property type="entry name" value="Aldehyde_DH_Superfamily"/>
</dbReference>
<keyword evidence="4" id="KW-0560">Oxidoreductase</keyword>
<comment type="similarity">
    <text evidence="2">Belongs to the aldehyde dehydrogenase family.</text>
</comment>